<organism evidence="1 2">
    <name type="scientific">Litoribacter ruber</name>
    <dbReference type="NCBI Taxonomy" id="702568"/>
    <lineage>
        <taxon>Bacteria</taxon>
        <taxon>Pseudomonadati</taxon>
        <taxon>Bacteroidota</taxon>
        <taxon>Cytophagia</taxon>
        <taxon>Cytophagales</taxon>
        <taxon>Cyclobacteriaceae</taxon>
        <taxon>Litoribacter</taxon>
    </lineage>
</organism>
<comment type="caution">
    <text evidence="1">The sequence shown here is derived from an EMBL/GenBank/DDBJ whole genome shotgun (WGS) entry which is preliminary data.</text>
</comment>
<dbReference type="RefSeq" id="WP_213945760.1">
    <property type="nucleotide sequence ID" value="NZ_JAHBGI010000007.1"/>
</dbReference>
<dbReference type="Pfam" id="PF13618">
    <property type="entry name" value="Gluconate_2-dh3"/>
    <property type="match status" value="1"/>
</dbReference>
<name>A0AAP2CHN9_9BACT</name>
<proteinExistence type="predicted"/>
<evidence type="ECO:0000313" key="1">
    <source>
        <dbReference type="EMBL" id="MBS9524896.1"/>
    </source>
</evidence>
<dbReference type="EMBL" id="JAHCMY010000007">
    <property type="protein sequence ID" value="MBS9524896.1"/>
    <property type="molecule type" value="Genomic_DNA"/>
</dbReference>
<dbReference type="Proteomes" id="UP001319104">
    <property type="component" value="Unassembled WGS sequence"/>
</dbReference>
<protein>
    <submittedName>
        <fullName evidence="1">Gluconate 2-dehydrogenase subunit 3 family protein</fullName>
    </submittedName>
</protein>
<evidence type="ECO:0000313" key="2">
    <source>
        <dbReference type="Proteomes" id="UP001319104"/>
    </source>
</evidence>
<keyword evidence="2" id="KW-1185">Reference proteome</keyword>
<dbReference type="AlphaFoldDB" id="A0AAP2CHN9"/>
<gene>
    <name evidence="1" type="ORF">KI659_12830</name>
</gene>
<reference evidence="1 2" key="1">
    <citation type="submission" date="2021-05" db="EMBL/GenBank/DDBJ databases">
        <authorList>
            <person name="Zhang Z.D."/>
            <person name="Osman G."/>
        </authorList>
    </citation>
    <scope>NUCLEOTIDE SEQUENCE [LARGE SCALE GENOMIC DNA]</scope>
    <source>
        <strain evidence="1 2">KCTC 32217</strain>
    </source>
</reference>
<dbReference type="InterPro" id="IPR027056">
    <property type="entry name" value="Gluconate_2DH_su3"/>
</dbReference>
<accession>A0AAP2CHN9</accession>
<sequence>MNRRENLKLLFTGASGFLLAGCSVEESSVEEVPAPSGFSTAGRSPEEIAIDKKLLSETFFTEKEVEKLNYLVEVIIPADEDSGSALDAGVPDFIEFMVKDIPSYQTHMRGGLRWLDNRALDRFDQEFMDLSNDQRISIIDEIAYPDKAGPEVGNGVRFFNILRDLTSTGYFTSKMGFDDLGYVGNRPNVWDGVPEHVLEKYGVAYDPRLEDVYLKPDQRGVVAQWDDQGNLIG</sequence>
<dbReference type="PROSITE" id="PS51257">
    <property type="entry name" value="PROKAR_LIPOPROTEIN"/>
    <property type="match status" value="1"/>
</dbReference>